<dbReference type="SMART" id="SM00128">
    <property type="entry name" value="IPPc"/>
    <property type="match status" value="1"/>
</dbReference>
<dbReference type="EMBL" id="SPNW01000094">
    <property type="protein sequence ID" value="TIA85904.1"/>
    <property type="molecule type" value="Genomic_DNA"/>
</dbReference>
<feature type="compositionally biased region" description="Polar residues" evidence="1">
    <location>
        <begin position="79"/>
        <end position="123"/>
    </location>
</feature>
<evidence type="ECO:0000313" key="3">
    <source>
        <dbReference type="EMBL" id="TIA85904.1"/>
    </source>
</evidence>
<dbReference type="InterPro" id="IPR015943">
    <property type="entry name" value="WD40/YVTN_repeat-like_dom_sf"/>
</dbReference>
<accession>A0A4T0FFF2</accession>
<dbReference type="PANTHER" id="PTHR11200:SF240">
    <property type="entry name" value="INOSITOL POLYPHOSPHATE 5-PHOSPHATASE C9G1.10C-RELATED"/>
    <property type="match status" value="1"/>
</dbReference>
<comment type="caution">
    <text evidence="3">The sequence shown here is derived from an EMBL/GenBank/DDBJ whole genome shotgun (WGS) entry which is preliminary data.</text>
</comment>
<evidence type="ECO:0000259" key="2">
    <source>
        <dbReference type="SMART" id="SM00128"/>
    </source>
</evidence>
<sequence length="900" mass="100426">MASFERLRQIWEDRIPVEAENSPKILPTEAPPRPPISTKPTKGATSSESLPILSKQRRPPPAPPTNRAAPPIPPKHTKASYSTDNLNHRITTQPSTHPYINERTQSEMTSNSGTNLSIEGYSSESDDEQPEYDESAVAGPQARRAPSILPDVSHANRRKPKLSTYHSVSSKSHFFSAASSNNLVVTGSHHIRIYDASNSNNSDVPFFETVDKDTRITSITFKQSNGSIFWGGTKDGSLFEMDATDGKSFDWRMQDHTGAVIGIWRYNNHMITLDDAGLLKVWLPVTHADGSTTPTLSSPTKVFRVNSDITFANFLGDKLWLASSSSLSADTTVSKSISIRVYDPVGAVYGGQMNLTPTPLVPTSAVQQLAVTSGTVIPSIPSNIYLGHQGGFVSVWNAQDFTFLGAMKVSSTQVDSLAGVGGYLWAGFHSGKINVLDTNQGSMTDWSVVQTWQAHKEKVLSIQVDTAMLEAGKLAVITTGADWNLNFWDGMLKTAHVSTELQNKENAFCTFNPVRLLIVSWNTDASKPADLVDNSKSGFFSKSNNSTSENSSFLSNALSSTENPDIIVFGFQELIDLEDKKLTAKTMLLSKKKADSALSERISHSYRLWYDHLVMEVQRNMPKDSPYVVLHAENLVGLFTCIFVRKENKDTLADVAITTVKTGLKGRYGNKGAIISRFVLDDSSFCFVNCHLAAGQKHTKQRNQDLVAILEEKVAFANDPVRSELSYVNGGDGSSVFDHETTFLNGDLNYRIDLRREAVIPAITKSSFEYLLNHDQLNKQMETNAQFKLRDFKEPPITYAPTYKYDRKTNVYDTSDKRRTPAWCDRILSRTVHLPRVSNLHYKRYEVNVSDHRPISAAFQVQTKKIDHNKRKQVLFDIENEFESIHAKTILDEKRYYEYK</sequence>
<feature type="domain" description="Inositol polyphosphate-related phosphatase" evidence="2">
    <location>
        <begin position="512"/>
        <end position="867"/>
    </location>
</feature>
<gene>
    <name evidence="3" type="ORF">E3P99_03852</name>
</gene>
<proteinExistence type="predicted"/>
<protein>
    <recommendedName>
        <fullName evidence="2">Inositol polyphosphate-related phosphatase domain-containing protein</fullName>
    </recommendedName>
</protein>
<dbReference type="SUPFAM" id="SSF50978">
    <property type="entry name" value="WD40 repeat-like"/>
    <property type="match status" value="1"/>
</dbReference>
<dbReference type="GO" id="GO:0046856">
    <property type="term" value="P:phosphatidylinositol dephosphorylation"/>
    <property type="evidence" value="ECO:0007669"/>
    <property type="project" value="InterPro"/>
</dbReference>
<reference evidence="3 4" key="1">
    <citation type="submission" date="2019-03" db="EMBL/GenBank/DDBJ databases">
        <title>Sequencing 23 genomes of Wallemia ichthyophaga.</title>
        <authorList>
            <person name="Gostincar C."/>
        </authorList>
    </citation>
    <scope>NUCLEOTIDE SEQUENCE [LARGE SCALE GENOMIC DNA]</scope>
    <source>
        <strain evidence="3 4">EXF-5753</strain>
    </source>
</reference>
<dbReference type="OrthoDB" id="2248459at2759"/>
<dbReference type="InterPro" id="IPR046985">
    <property type="entry name" value="IP5"/>
</dbReference>
<dbReference type="Pfam" id="PF22669">
    <property type="entry name" value="Exo_endo_phos2"/>
    <property type="match status" value="1"/>
</dbReference>
<feature type="compositionally biased region" description="Pro residues" evidence="1">
    <location>
        <begin position="59"/>
        <end position="74"/>
    </location>
</feature>
<keyword evidence="4" id="KW-1185">Reference proteome</keyword>
<dbReference type="InterPro" id="IPR036322">
    <property type="entry name" value="WD40_repeat_dom_sf"/>
</dbReference>
<feature type="region of interest" description="Disordered" evidence="1">
    <location>
        <begin position="1"/>
        <end position="142"/>
    </location>
</feature>
<dbReference type="Proteomes" id="UP000310189">
    <property type="component" value="Unassembled WGS sequence"/>
</dbReference>
<evidence type="ECO:0000313" key="4">
    <source>
        <dbReference type="Proteomes" id="UP000310189"/>
    </source>
</evidence>
<feature type="compositionally biased region" description="Acidic residues" evidence="1">
    <location>
        <begin position="124"/>
        <end position="134"/>
    </location>
</feature>
<dbReference type="Gene3D" id="2.130.10.10">
    <property type="entry name" value="YVTN repeat-like/Quinoprotein amine dehydrogenase"/>
    <property type="match status" value="1"/>
</dbReference>
<dbReference type="AlphaFoldDB" id="A0A4T0FFF2"/>
<evidence type="ECO:0000256" key="1">
    <source>
        <dbReference type="SAM" id="MobiDB-lite"/>
    </source>
</evidence>
<dbReference type="PANTHER" id="PTHR11200">
    <property type="entry name" value="INOSITOL 5-PHOSPHATASE"/>
    <property type="match status" value="1"/>
</dbReference>
<dbReference type="Gene3D" id="3.60.10.10">
    <property type="entry name" value="Endonuclease/exonuclease/phosphatase"/>
    <property type="match status" value="1"/>
</dbReference>
<feature type="compositionally biased region" description="Polar residues" evidence="1">
    <location>
        <begin position="38"/>
        <end position="49"/>
    </location>
</feature>
<feature type="compositionally biased region" description="Basic and acidic residues" evidence="1">
    <location>
        <begin position="1"/>
        <end position="17"/>
    </location>
</feature>
<name>A0A4T0FFF2_9BASI</name>
<dbReference type="GO" id="GO:0004439">
    <property type="term" value="F:phosphatidylinositol-4,5-bisphosphate 5-phosphatase activity"/>
    <property type="evidence" value="ECO:0007669"/>
    <property type="project" value="TreeGrafter"/>
</dbReference>
<dbReference type="InterPro" id="IPR000300">
    <property type="entry name" value="IPPc"/>
</dbReference>
<dbReference type="SUPFAM" id="SSF56219">
    <property type="entry name" value="DNase I-like"/>
    <property type="match status" value="1"/>
</dbReference>
<dbReference type="InterPro" id="IPR036691">
    <property type="entry name" value="Endo/exonu/phosph_ase_sf"/>
</dbReference>
<organism evidence="3 4">
    <name type="scientific">Wallemia hederae</name>
    <dbReference type="NCBI Taxonomy" id="1540922"/>
    <lineage>
        <taxon>Eukaryota</taxon>
        <taxon>Fungi</taxon>
        <taxon>Dikarya</taxon>
        <taxon>Basidiomycota</taxon>
        <taxon>Wallemiomycotina</taxon>
        <taxon>Wallemiomycetes</taxon>
        <taxon>Wallemiales</taxon>
        <taxon>Wallemiaceae</taxon>
        <taxon>Wallemia</taxon>
    </lineage>
</organism>